<dbReference type="EMBL" id="MU006564">
    <property type="protein sequence ID" value="KAF2750369.1"/>
    <property type="molecule type" value="Genomic_DNA"/>
</dbReference>
<evidence type="ECO:0000313" key="2">
    <source>
        <dbReference type="Proteomes" id="UP000799440"/>
    </source>
</evidence>
<name>A0A6A6VKP7_9PLEO</name>
<dbReference type="Proteomes" id="UP000799440">
    <property type="component" value="Unassembled WGS sequence"/>
</dbReference>
<reference evidence="1" key="1">
    <citation type="journal article" date="2020" name="Stud. Mycol.">
        <title>101 Dothideomycetes genomes: a test case for predicting lifestyles and emergence of pathogens.</title>
        <authorList>
            <person name="Haridas S."/>
            <person name="Albert R."/>
            <person name="Binder M."/>
            <person name="Bloem J."/>
            <person name="Labutti K."/>
            <person name="Salamov A."/>
            <person name="Andreopoulos B."/>
            <person name="Baker S."/>
            <person name="Barry K."/>
            <person name="Bills G."/>
            <person name="Bluhm B."/>
            <person name="Cannon C."/>
            <person name="Castanera R."/>
            <person name="Culley D."/>
            <person name="Daum C."/>
            <person name="Ezra D."/>
            <person name="Gonzalez J."/>
            <person name="Henrissat B."/>
            <person name="Kuo A."/>
            <person name="Liang C."/>
            <person name="Lipzen A."/>
            <person name="Lutzoni F."/>
            <person name="Magnuson J."/>
            <person name="Mondo S."/>
            <person name="Nolan M."/>
            <person name="Ohm R."/>
            <person name="Pangilinan J."/>
            <person name="Park H.-J."/>
            <person name="Ramirez L."/>
            <person name="Alfaro M."/>
            <person name="Sun H."/>
            <person name="Tritt A."/>
            <person name="Yoshinaga Y."/>
            <person name="Zwiers L.-H."/>
            <person name="Turgeon B."/>
            <person name="Goodwin S."/>
            <person name="Spatafora J."/>
            <person name="Crous P."/>
            <person name="Grigoriev I."/>
        </authorList>
    </citation>
    <scope>NUCLEOTIDE SEQUENCE</scope>
    <source>
        <strain evidence="1">CBS 119925</strain>
    </source>
</reference>
<protein>
    <submittedName>
        <fullName evidence="1">Uncharacterized protein</fullName>
    </submittedName>
</protein>
<proteinExistence type="predicted"/>
<dbReference type="AlphaFoldDB" id="A0A6A6VKP7"/>
<evidence type="ECO:0000313" key="1">
    <source>
        <dbReference type="EMBL" id="KAF2750369.1"/>
    </source>
</evidence>
<keyword evidence="2" id="KW-1185">Reference proteome</keyword>
<gene>
    <name evidence="1" type="ORF">M011DRAFT_239812</name>
</gene>
<organism evidence="1 2">
    <name type="scientific">Sporormia fimetaria CBS 119925</name>
    <dbReference type="NCBI Taxonomy" id="1340428"/>
    <lineage>
        <taxon>Eukaryota</taxon>
        <taxon>Fungi</taxon>
        <taxon>Dikarya</taxon>
        <taxon>Ascomycota</taxon>
        <taxon>Pezizomycotina</taxon>
        <taxon>Dothideomycetes</taxon>
        <taxon>Pleosporomycetidae</taxon>
        <taxon>Pleosporales</taxon>
        <taxon>Sporormiaceae</taxon>
        <taxon>Sporormia</taxon>
    </lineage>
</organism>
<sequence length="266" mass="29606">MIEEGATRMHSFLQSTRVNCRIATLPLSTSIAQQSLHFKASKQQTCKAKSWLKRDIEPWTFQPRSGHALCDAGSIHRSFCGRSIPSGADYTGPKTLSTNLWDPILLAAVTVERSQLVTKRTVSPNYIACIHTAVEQRARSYHTTPSLIPGRECRHQHDHVQCVASGSTIDNTHPFAAFTSSSEKGTSWHVIASKCIIFGVVPASQPLNRSCKWHSLVIYQRVRPARACSCRPKTSECGELLHEQYAIGWFTNWNGDRGFTVPCRGV</sequence>
<accession>A0A6A6VKP7</accession>